<feature type="compositionally biased region" description="Polar residues" evidence="2">
    <location>
        <begin position="301"/>
        <end position="314"/>
    </location>
</feature>
<dbReference type="OrthoDB" id="2568889at2759"/>
<evidence type="ECO:0000256" key="2">
    <source>
        <dbReference type="SAM" id="MobiDB-lite"/>
    </source>
</evidence>
<proteinExistence type="predicted"/>
<evidence type="ECO:0000256" key="1">
    <source>
        <dbReference type="SAM" id="Coils"/>
    </source>
</evidence>
<feature type="region of interest" description="Disordered" evidence="2">
    <location>
        <begin position="273"/>
        <end position="314"/>
    </location>
</feature>
<reference evidence="3 4" key="1">
    <citation type="submission" date="2015-03" db="EMBL/GenBank/DDBJ databases">
        <title>Genomics and transcriptomics of the oil-accumulating basidiomycete yeast T. oleaginosus allow insights into substrate utilization and the diverse evolutionary trajectories of mating systems in fungi.</title>
        <authorList>
            <consortium name="DOE Joint Genome Institute"/>
            <person name="Kourist R."/>
            <person name="Kracht O."/>
            <person name="Bracharz F."/>
            <person name="Lipzen A."/>
            <person name="Nolan M."/>
            <person name="Ohm R."/>
            <person name="Grigoriev I."/>
            <person name="Sun S."/>
            <person name="Heitman J."/>
            <person name="Bruck T."/>
            <person name="Nowrousian M."/>
        </authorList>
    </citation>
    <scope>NUCLEOTIDE SEQUENCE [LARGE SCALE GENOMIC DNA]</scope>
    <source>
        <strain evidence="3 4">IBC0246</strain>
    </source>
</reference>
<name>A0A0J0XXQ7_9TREE</name>
<dbReference type="EMBL" id="KQ087179">
    <property type="protein sequence ID" value="KLT45860.1"/>
    <property type="molecule type" value="Genomic_DNA"/>
</dbReference>
<feature type="coiled-coil region" evidence="1">
    <location>
        <begin position="95"/>
        <end position="129"/>
    </location>
</feature>
<evidence type="ECO:0000313" key="4">
    <source>
        <dbReference type="Proteomes" id="UP000053611"/>
    </source>
</evidence>
<dbReference type="GeneID" id="28982424"/>
<accession>A0A0J0XXQ7</accession>
<protein>
    <submittedName>
        <fullName evidence="3">Uncharacterized protein</fullName>
    </submittedName>
</protein>
<gene>
    <name evidence="3" type="ORF">CC85DRAFT_282008</name>
</gene>
<sequence>MTSCGHIYCDDQTHNHRSGVCTFCNRPNITVYELGDTMPSPLHSWFQPTQDVMRQAEGNVNVMKFQYEQLMRLARSQRQKMLEDKGLLEQVSLAMRSVKEDNAKNKQAAEELSRQCREMRAQRDTAIAQRDTVMKQNETLCAELAAIKASVNRRTLQPQLSYDDPLMNAPMVESPFKRNVFDVATADNRSRKRPYGMGPGDEMDPFHQSKAARELRHRPGTTGPPLYRDESESMHSGPAYVAQAPLRVRSAAPYDGAAVRNNLDQFRYRREPTSGPMPLAQHHRPSFTLADPTRRQRRPHSAQQRYTSQTLNTFPGPTHVDLMDTIPEMGEEINVFQT</sequence>
<dbReference type="STRING" id="879819.A0A0J0XXQ7"/>
<dbReference type="AlphaFoldDB" id="A0A0J0XXQ7"/>
<keyword evidence="1" id="KW-0175">Coiled coil</keyword>
<organism evidence="3 4">
    <name type="scientific">Cutaneotrichosporon oleaginosum</name>
    <dbReference type="NCBI Taxonomy" id="879819"/>
    <lineage>
        <taxon>Eukaryota</taxon>
        <taxon>Fungi</taxon>
        <taxon>Dikarya</taxon>
        <taxon>Basidiomycota</taxon>
        <taxon>Agaricomycotina</taxon>
        <taxon>Tremellomycetes</taxon>
        <taxon>Trichosporonales</taxon>
        <taxon>Trichosporonaceae</taxon>
        <taxon>Cutaneotrichosporon</taxon>
    </lineage>
</organism>
<keyword evidence="4" id="KW-1185">Reference proteome</keyword>
<dbReference type="Proteomes" id="UP000053611">
    <property type="component" value="Unassembled WGS sequence"/>
</dbReference>
<evidence type="ECO:0000313" key="3">
    <source>
        <dbReference type="EMBL" id="KLT45860.1"/>
    </source>
</evidence>